<evidence type="ECO:0000313" key="15">
    <source>
        <dbReference type="EMBL" id="GAV03876.1"/>
    </source>
</evidence>
<proteinExistence type="predicted"/>
<dbReference type="Pfam" id="PF00046">
    <property type="entry name" value="Homeodomain"/>
    <property type="match status" value="1"/>
</dbReference>
<dbReference type="GO" id="GO:0046872">
    <property type="term" value="F:metal ion binding"/>
    <property type="evidence" value="ECO:0007669"/>
    <property type="project" value="UniProtKB-KW"/>
</dbReference>
<dbReference type="GO" id="GO:0030182">
    <property type="term" value="P:neuron differentiation"/>
    <property type="evidence" value="ECO:0007669"/>
    <property type="project" value="TreeGrafter"/>
</dbReference>
<dbReference type="OrthoDB" id="10068367at2759"/>
<dbReference type="Gene3D" id="1.10.10.60">
    <property type="entry name" value="Homeodomain-like"/>
    <property type="match status" value="1"/>
</dbReference>
<evidence type="ECO:0000256" key="3">
    <source>
        <dbReference type="ARBA" id="ARBA00022737"/>
    </source>
</evidence>
<evidence type="ECO:0000256" key="12">
    <source>
        <dbReference type="SAM" id="MobiDB-lite"/>
    </source>
</evidence>
<dbReference type="InterPro" id="IPR001356">
    <property type="entry name" value="HD"/>
</dbReference>
<accession>A0A1D1VSM1</accession>
<dbReference type="GO" id="GO:0000977">
    <property type="term" value="F:RNA polymerase II transcription regulatory region sequence-specific DNA binding"/>
    <property type="evidence" value="ECO:0007669"/>
    <property type="project" value="TreeGrafter"/>
</dbReference>
<keyword evidence="2 10" id="KW-0479">Metal-binding</keyword>
<dbReference type="AlphaFoldDB" id="A0A1D1VSM1"/>
<evidence type="ECO:0000256" key="4">
    <source>
        <dbReference type="ARBA" id="ARBA00022833"/>
    </source>
</evidence>
<dbReference type="STRING" id="947166.A0A1D1VSM1"/>
<evidence type="ECO:0000256" key="7">
    <source>
        <dbReference type="ARBA" id="ARBA00023155"/>
    </source>
</evidence>
<dbReference type="PANTHER" id="PTHR24208:SF105">
    <property type="entry name" value="DLIM1"/>
    <property type="match status" value="1"/>
</dbReference>
<feature type="compositionally biased region" description="Basic and acidic residues" evidence="12">
    <location>
        <begin position="142"/>
        <end position="182"/>
    </location>
</feature>
<dbReference type="SMART" id="SM00132">
    <property type="entry name" value="LIM"/>
    <property type="match status" value="2"/>
</dbReference>
<dbReference type="PROSITE" id="PS00027">
    <property type="entry name" value="HOMEOBOX_1"/>
    <property type="match status" value="1"/>
</dbReference>
<dbReference type="PROSITE" id="PS00478">
    <property type="entry name" value="LIM_DOMAIN_1"/>
    <property type="match status" value="2"/>
</dbReference>
<comment type="caution">
    <text evidence="15">The sequence shown here is derived from an EMBL/GenBank/DDBJ whole genome shotgun (WGS) entry which is preliminary data.</text>
</comment>
<dbReference type="FunFam" id="1.10.10.60:FF:000075">
    <property type="entry name" value="LIM/homeobox protein Lhx1"/>
    <property type="match status" value="1"/>
</dbReference>
<dbReference type="InterPro" id="IPR001781">
    <property type="entry name" value="Znf_LIM"/>
</dbReference>
<gene>
    <name evidence="15" type="primary">RvY_14245-1</name>
    <name evidence="15" type="synonym">RvY_14245.1</name>
    <name evidence="15" type="ORF">RvY_14245</name>
</gene>
<feature type="compositionally biased region" description="Polar residues" evidence="12">
    <location>
        <begin position="220"/>
        <end position="237"/>
    </location>
</feature>
<keyword evidence="3" id="KW-0677">Repeat</keyword>
<keyword evidence="7 9" id="KW-0371">Homeobox</keyword>
<keyword evidence="5 10" id="KW-0440">LIM domain</keyword>
<evidence type="ECO:0000256" key="8">
    <source>
        <dbReference type="ARBA" id="ARBA00023242"/>
    </source>
</evidence>
<dbReference type="SMART" id="SM00389">
    <property type="entry name" value="HOX"/>
    <property type="match status" value="1"/>
</dbReference>
<dbReference type="GO" id="GO:0005634">
    <property type="term" value="C:nucleus"/>
    <property type="evidence" value="ECO:0007669"/>
    <property type="project" value="UniProtKB-SubCell"/>
</dbReference>
<dbReference type="SUPFAM" id="SSF57716">
    <property type="entry name" value="Glucocorticoid receptor-like (DNA-binding domain)"/>
    <property type="match status" value="2"/>
</dbReference>
<evidence type="ECO:0000313" key="16">
    <source>
        <dbReference type="Proteomes" id="UP000186922"/>
    </source>
</evidence>
<feature type="DNA-binding region" description="Homeobox" evidence="9">
    <location>
        <begin position="277"/>
        <end position="336"/>
    </location>
</feature>
<dbReference type="Pfam" id="PF00412">
    <property type="entry name" value="LIM"/>
    <property type="match status" value="2"/>
</dbReference>
<dbReference type="Gene3D" id="2.10.110.10">
    <property type="entry name" value="Cysteine Rich Protein"/>
    <property type="match status" value="2"/>
</dbReference>
<keyword evidence="6 9" id="KW-0238">DNA-binding</keyword>
<sequence length="552" mass="60717">MSLKCRGCEMPIFDRFIMTVLNHTWHADCLRCHHCKIHLQDRCFFRNERLFCRQDYFRVFGAKCRGCGAAILPDDLIRKTPNGNIYHAECFTCTSCHKLLSTGEELHIFNDCHFICKEDFANSNFTPQLLQNPPRPTSQSVVKDEERSDGFDPKDCLKPEVVRGVSEPEKETLVLHNLDKPTKSRARKPRDNGRANVSAGPITPTMEDKPEDEEEDDRSSQLSNEELMQSVEKSSGAVTGEAESKSLAGDNDEHEGSSIDEGSDPAVGNDENISTKRRGPRTTIKAKQLELLKSAFAQTPKPTRHIREQLAQETGLTMRVIQVWFQNRRSKERRMKQLNMMGTSRSRGLFRARRAAGQRAAMRDFEGGCDSSDMMQAANMNNNGNVQLLHPTHFPPAFYNRADGAAHCHGMEFFASGASGPVSGMGLAAAGNNGSHPGAAGLFMAGRPGTGPNGAMVGNFDFYQRQQALSGQNGGADLSMHNYAEHMANVGAGEAARGRRSRNGTTNGNPMEDGRFAECAEMALLSQSSSPTSMSTDNDYATYGAIGNSPYS</sequence>
<evidence type="ECO:0000256" key="10">
    <source>
        <dbReference type="PROSITE-ProRule" id="PRU00125"/>
    </source>
</evidence>
<dbReference type="PROSITE" id="PS50071">
    <property type="entry name" value="HOMEOBOX_2"/>
    <property type="match status" value="1"/>
</dbReference>
<feature type="domain" description="LIM zinc-binding" evidence="13">
    <location>
        <begin position="63"/>
        <end position="126"/>
    </location>
</feature>
<dbReference type="InterPro" id="IPR050453">
    <property type="entry name" value="LIM_Homeobox_TF"/>
</dbReference>
<dbReference type="SUPFAM" id="SSF46689">
    <property type="entry name" value="Homeodomain-like"/>
    <property type="match status" value="1"/>
</dbReference>
<organism evidence="15 16">
    <name type="scientific">Ramazzottius varieornatus</name>
    <name type="common">Water bear</name>
    <name type="synonym">Tardigrade</name>
    <dbReference type="NCBI Taxonomy" id="947166"/>
    <lineage>
        <taxon>Eukaryota</taxon>
        <taxon>Metazoa</taxon>
        <taxon>Ecdysozoa</taxon>
        <taxon>Tardigrada</taxon>
        <taxon>Eutardigrada</taxon>
        <taxon>Parachela</taxon>
        <taxon>Hypsibioidea</taxon>
        <taxon>Ramazzottiidae</taxon>
        <taxon>Ramazzottius</taxon>
    </lineage>
</organism>
<evidence type="ECO:0000256" key="6">
    <source>
        <dbReference type="ARBA" id="ARBA00023125"/>
    </source>
</evidence>
<evidence type="ECO:0000256" key="5">
    <source>
        <dbReference type="ARBA" id="ARBA00023038"/>
    </source>
</evidence>
<feature type="region of interest" description="Disordered" evidence="12">
    <location>
        <begin position="493"/>
        <end position="512"/>
    </location>
</feature>
<dbReference type="Proteomes" id="UP000186922">
    <property type="component" value="Unassembled WGS sequence"/>
</dbReference>
<protein>
    <submittedName>
        <fullName evidence="15">Uncharacterized protein</fullName>
    </submittedName>
</protein>
<dbReference type="FunFam" id="2.10.110.10:FF:000006">
    <property type="entry name" value="LIM homeobox transcription factor 1-beta"/>
    <property type="match status" value="1"/>
</dbReference>
<feature type="region of interest" description="Disordered" evidence="12">
    <location>
        <begin position="127"/>
        <end position="282"/>
    </location>
</feature>
<reference evidence="15 16" key="1">
    <citation type="journal article" date="2016" name="Nat. Commun.">
        <title>Extremotolerant tardigrade genome and improved radiotolerance of human cultured cells by tardigrade-unique protein.</title>
        <authorList>
            <person name="Hashimoto T."/>
            <person name="Horikawa D.D."/>
            <person name="Saito Y."/>
            <person name="Kuwahara H."/>
            <person name="Kozuka-Hata H."/>
            <person name="Shin-I T."/>
            <person name="Minakuchi Y."/>
            <person name="Ohishi K."/>
            <person name="Motoyama A."/>
            <person name="Aizu T."/>
            <person name="Enomoto A."/>
            <person name="Kondo K."/>
            <person name="Tanaka S."/>
            <person name="Hara Y."/>
            <person name="Koshikawa S."/>
            <person name="Sagara H."/>
            <person name="Miura T."/>
            <person name="Yokobori S."/>
            <person name="Miyagawa K."/>
            <person name="Suzuki Y."/>
            <person name="Kubo T."/>
            <person name="Oyama M."/>
            <person name="Kohara Y."/>
            <person name="Fujiyama A."/>
            <person name="Arakawa K."/>
            <person name="Katayama T."/>
            <person name="Toyoda A."/>
            <person name="Kunieda T."/>
        </authorList>
    </citation>
    <scope>NUCLEOTIDE SEQUENCE [LARGE SCALE GENOMIC DNA]</scope>
    <source>
        <strain evidence="15 16">YOKOZUNA-1</strain>
    </source>
</reference>
<feature type="domain" description="Homeobox" evidence="14">
    <location>
        <begin position="275"/>
        <end position="335"/>
    </location>
</feature>
<dbReference type="PANTHER" id="PTHR24208">
    <property type="entry name" value="LIM/HOMEOBOX PROTEIN LHX"/>
    <property type="match status" value="1"/>
</dbReference>
<evidence type="ECO:0000256" key="1">
    <source>
        <dbReference type="ARBA" id="ARBA00004123"/>
    </source>
</evidence>
<dbReference type="PROSITE" id="PS50023">
    <property type="entry name" value="LIM_DOMAIN_2"/>
    <property type="match status" value="2"/>
</dbReference>
<feature type="domain" description="LIM zinc-binding" evidence="13">
    <location>
        <begin position="3"/>
        <end position="62"/>
    </location>
</feature>
<dbReference type="GO" id="GO:0000981">
    <property type="term" value="F:DNA-binding transcription factor activity, RNA polymerase II-specific"/>
    <property type="evidence" value="ECO:0007669"/>
    <property type="project" value="InterPro"/>
</dbReference>
<evidence type="ECO:0000259" key="14">
    <source>
        <dbReference type="PROSITE" id="PS50071"/>
    </source>
</evidence>
<evidence type="ECO:0000256" key="11">
    <source>
        <dbReference type="RuleBase" id="RU000682"/>
    </source>
</evidence>
<keyword evidence="4 10" id="KW-0862">Zinc</keyword>
<evidence type="ECO:0000256" key="9">
    <source>
        <dbReference type="PROSITE-ProRule" id="PRU00108"/>
    </source>
</evidence>
<keyword evidence="16" id="KW-1185">Reference proteome</keyword>
<dbReference type="CDD" id="cd00086">
    <property type="entry name" value="homeodomain"/>
    <property type="match status" value="1"/>
</dbReference>
<feature type="compositionally biased region" description="Polar residues" evidence="12">
    <location>
        <begin position="127"/>
        <end position="141"/>
    </location>
</feature>
<dbReference type="EMBL" id="BDGG01000010">
    <property type="protein sequence ID" value="GAV03876.1"/>
    <property type="molecule type" value="Genomic_DNA"/>
</dbReference>
<dbReference type="InterPro" id="IPR009057">
    <property type="entry name" value="Homeodomain-like_sf"/>
</dbReference>
<name>A0A1D1VSM1_RAMVA</name>
<evidence type="ECO:0000256" key="2">
    <source>
        <dbReference type="ARBA" id="ARBA00022723"/>
    </source>
</evidence>
<evidence type="ECO:0000259" key="13">
    <source>
        <dbReference type="PROSITE" id="PS50023"/>
    </source>
</evidence>
<keyword evidence="8 9" id="KW-0539">Nucleus</keyword>
<dbReference type="InterPro" id="IPR017970">
    <property type="entry name" value="Homeobox_CS"/>
</dbReference>
<comment type="subcellular location">
    <subcellularLocation>
        <location evidence="1 9 11">Nucleus</location>
    </subcellularLocation>
</comment>